<dbReference type="SUPFAM" id="SSF51011">
    <property type="entry name" value="Glycosyl hydrolase domain"/>
    <property type="match status" value="1"/>
</dbReference>
<reference evidence="5" key="1">
    <citation type="submission" date="2022-01" db="EMBL/GenBank/DDBJ databases">
        <authorList>
            <person name="Jo J.-H."/>
            <person name="Im W.-T."/>
        </authorList>
    </citation>
    <scope>NUCLEOTIDE SEQUENCE</scope>
    <source>
        <strain evidence="5">NA20</strain>
    </source>
</reference>
<dbReference type="InterPro" id="IPR013780">
    <property type="entry name" value="Glyco_hydro_b"/>
</dbReference>
<dbReference type="RefSeq" id="WP_237873167.1">
    <property type="nucleotide sequence ID" value="NZ_JAKLTR010000008.1"/>
</dbReference>
<dbReference type="Pfam" id="PF21365">
    <property type="entry name" value="Glyco_hydro_31_3rd"/>
    <property type="match status" value="1"/>
</dbReference>
<name>A0ABS9KT43_9BACT</name>
<dbReference type="PANTHER" id="PTHR43863:SF2">
    <property type="entry name" value="MALTASE-GLUCOAMYLASE"/>
    <property type="match status" value="1"/>
</dbReference>
<dbReference type="CDD" id="cd14752">
    <property type="entry name" value="GH31_N"/>
    <property type="match status" value="1"/>
</dbReference>
<evidence type="ECO:0000313" key="6">
    <source>
        <dbReference type="Proteomes" id="UP001165367"/>
    </source>
</evidence>
<accession>A0ABS9KT43</accession>
<dbReference type="InterPro" id="IPR011013">
    <property type="entry name" value="Gal_mutarotase_sf_dom"/>
</dbReference>
<evidence type="ECO:0000259" key="4">
    <source>
        <dbReference type="Pfam" id="PF21365"/>
    </source>
</evidence>
<gene>
    <name evidence="5" type="ORF">LZZ85_14280</name>
</gene>
<feature type="domain" description="Glycosyl hydrolase family 31 C-terminal" evidence="4">
    <location>
        <begin position="575"/>
        <end position="660"/>
    </location>
</feature>
<organism evidence="5 6">
    <name type="scientific">Terrimonas ginsenosidimutans</name>
    <dbReference type="NCBI Taxonomy" id="2908004"/>
    <lineage>
        <taxon>Bacteria</taxon>
        <taxon>Pseudomonadati</taxon>
        <taxon>Bacteroidota</taxon>
        <taxon>Chitinophagia</taxon>
        <taxon>Chitinophagales</taxon>
        <taxon>Chitinophagaceae</taxon>
        <taxon>Terrimonas</taxon>
    </lineage>
</organism>
<proteinExistence type="inferred from homology"/>
<dbReference type="SUPFAM" id="SSF74650">
    <property type="entry name" value="Galactose mutarotase-like"/>
    <property type="match status" value="1"/>
</dbReference>
<comment type="caution">
    <text evidence="5">The sequence shown here is derived from an EMBL/GenBank/DDBJ whole genome shotgun (WGS) entry which is preliminary data.</text>
</comment>
<dbReference type="InterPro" id="IPR051816">
    <property type="entry name" value="Glycosyl_Hydrolase_31"/>
</dbReference>
<evidence type="ECO:0000256" key="1">
    <source>
        <dbReference type="ARBA" id="ARBA00007806"/>
    </source>
</evidence>
<dbReference type="PANTHER" id="PTHR43863">
    <property type="entry name" value="HYDROLASE, PUTATIVE (AFU_ORTHOLOGUE AFUA_1G03140)-RELATED"/>
    <property type="match status" value="1"/>
</dbReference>
<evidence type="ECO:0008006" key="7">
    <source>
        <dbReference type="Google" id="ProtNLM"/>
    </source>
</evidence>
<sequence length="790" mass="89478">MSSLSKRITLVLIAQVMLFVFPKAQMTVSNTSAGIALFSSVSTLTIDKAKWRLTLLDKQGVVLWREANPPAFYFKGAWHRVLRVKTVSEKEDDTVELDLEMSGNKKASASIRLVKDHSFKVTINIPGETPDSIRLENELGIKEEVYGFGEMWNGKVAQRGKKLELWDKTGTPDECAYIPYYVTTRNYAFFLDYGGRVTADVAYSHKNKIILQATSPAVDFLLTSGNSIAQTVKHYLQVTGMPAMPPRWSFKPWFWLMSDPDQPKGDIGTLNGNGVISAAKRFKKLDIPVGVTWLEPPWQTQRNSFIPDTAFSSDFHSFMKELHGMGLKVLAWTTPYTTQLSPNWKEAIANGYIVKKPDGEVPQPVISSSGEIAVGGYHYIDFSNPSAKKWWQQEIEKALDLGFDGFKLDDGQNLPEDAILYNHQPGKHSHNSYATDYNKTFFEVLQKRYKGDFLTIPRAAWSGANQYLGFKWPGDLQADLSPSGLPSSVHSSISVGFSGFPFLSTDIGGFEDIPGNETTWVRWAQFGALLPGMQTLNMPWWFSEKAAAHYRYLSWLHTDLLPFWMTLARDAVQNGTPLCKPLVWAFQEDERTWNISDQFLIGGSLLAAPVITDQNSRRLYLPKADWYDFFTGEKHRGGKEIEWKGGLYEFPLYVREGAIIPFEISNNVSGLGSASSTGYRTIAVWPWASPARDSFLLHDEGGPVLIKTRTDKTKFQLNWKDQNNKYLFRIHWERQIPPAEIRHEGNGLLRAVRTRAAFDITDRGWFYDDQEKKLWIKSAVAATNTIEIRF</sequence>
<dbReference type="EMBL" id="JAKLTR010000008">
    <property type="protein sequence ID" value="MCG2615463.1"/>
    <property type="molecule type" value="Genomic_DNA"/>
</dbReference>
<evidence type="ECO:0000313" key="5">
    <source>
        <dbReference type="EMBL" id="MCG2615463.1"/>
    </source>
</evidence>
<comment type="similarity">
    <text evidence="1 2">Belongs to the glycosyl hydrolase 31 family.</text>
</comment>
<dbReference type="InterPro" id="IPR048395">
    <property type="entry name" value="Glyco_hydro_31_C"/>
</dbReference>
<dbReference type="Gene3D" id="2.60.40.1760">
    <property type="entry name" value="glycosyl hydrolase (family 31)"/>
    <property type="match status" value="1"/>
</dbReference>
<keyword evidence="6" id="KW-1185">Reference proteome</keyword>
<dbReference type="Proteomes" id="UP001165367">
    <property type="component" value="Unassembled WGS sequence"/>
</dbReference>
<dbReference type="InterPro" id="IPR000322">
    <property type="entry name" value="Glyco_hydro_31_TIM"/>
</dbReference>
<dbReference type="Pfam" id="PF01055">
    <property type="entry name" value="Glyco_hydro_31_2nd"/>
    <property type="match status" value="1"/>
</dbReference>
<evidence type="ECO:0000256" key="2">
    <source>
        <dbReference type="RuleBase" id="RU361185"/>
    </source>
</evidence>
<dbReference type="Gene3D" id="2.60.40.1180">
    <property type="entry name" value="Golgi alpha-mannosidase II"/>
    <property type="match status" value="2"/>
</dbReference>
<protein>
    <recommendedName>
        <fullName evidence="7">Glycoside hydrolase family 31 protein</fullName>
    </recommendedName>
</protein>
<keyword evidence="2" id="KW-0378">Hydrolase</keyword>
<dbReference type="Gene3D" id="3.20.20.80">
    <property type="entry name" value="Glycosidases"/>
    <property type="match status" value="1"/>
</dbReference>
<dbReference type="SUPFAM" id="SSF51445">
    <property type="entry name" value="(Trans)glycosidases"/>
    <property type="match status" value="1"/>
</dbReference>
<evidence type="ECO:0000259" key="3">
    <source>
        <dbReference type="Pfam" id="PF01055"/>
    </source>
</evidence>
<keyword evidence="2" id="KW-0326">Glycosidase</keyword>
<dbReference type="InterPro" id="IPR017853">
    <property type="entry name" value="GH"/>
</dbReference>
<feature type="domain" description="Glycoside hydrolase family 31 TIM barrel" evidence="3">
    <location>
        <begin position="242"/>
        <end position="567"/>
    </location>
</feature>